<dbReference type="EMBL" id="JACHJL010000003">
    <property type="protein sequence ID" value="MBB5934475.1"/>
    <property type="molecule type" value="Genomic_DNA"/>
</dbReference>
<sequence>MAAEAEHVGPGAQAEVFEVLAGVEGPGGADQAFGVGAEVVSGEFGEEPQRSVESARRCLGALGGVFGDVRGDRAVREGRAAVEVRAVDGPYVELVAEGEGVFAAVDGRAGDACLGGSGVDGVGEQLDGCPGWGWGVAAGGTVEADDGVEVDGAALLVLGDLGEGQSGVVAQGALGERGALGDLAAQVDGEAPPQGPGVRVPQDRGFVVVAVRVEWGA</sequence>
<proteinExistence type="predicted"/>
<accession>A0A7W9Q6D9</accession>
<reference evidence="1 2" key="1">
    <citation type="submission" date="2020-08" db="EMBL/GenBank/DDBJ databases">
        <title>Genomic Encyclopedia of Type Strains, Phase III (KMG-III): the genomes of soil and plant-associated and newly described type strains.</title>
        <authorList>
            <person name="Whitman W."/>
        </authorList>
    </citation>
    <scope>NUCLEOTIDE SEQUENCE [LARGE SCALE GENOMIC DNA]</scope>
    <source>
        <strain evidence="1 2">CECT 8305</strain>
    </source>
</reference>
<gene>
    <name evidence="1" type="ORF">FHS42_001522</name>
</gene>
<evidence type="ECO:0000313" key="2">
    <source>
        <dbReference type="Proteomes" id="UP000588098"/>
    </source>
</evidence>
<organism evidence="1 2">
    <name type="scientific">Streptomyces zagrosensis</name>
    <dbReference type="NCBI Taxonomy" id="1042984"/>
    <lineage>
        <taxon>Bacteria</taxon>
        <taxon>Bacillati</taxon>
        <taxon>Actinomycetota</taxon>
        <taxon>Actinomycetes</taxon>
        <taxon>Kitasatosporales</taxon>
        <taxon>Streptomycetaceae</taxon>
        <taxon>Streptomyces</taxon>
    </lineage>
</organism>
<name>A0A7W9Q6D9_9ACTN</name>
<evidence type="ECO:0000313" key="1">
    <source>
        <dbReference type="EMBL" id="MBB5934475.1"/>
    </source>
</evidence>
<comment type="caution">
    <text evidence="1">The sequence shown here is derived from an EMBL/GenBank/DDBJ whole genome shotgun (WGS) entry which is preliminary data.</text>
</comment>
<protein>
    <submittedName>
        <fullName evidence="1">Uncharacterized protein</fullName>
    </submittedName>
</protein>
<dbReference type="AlphaFoldDB" id="A0A7W9Q6D9"/>
<dbReference type="Proteomes" id="UP000588098">
    <property type="component" value="Unassembled WGS sequence"/>
</dbReference>
<keyword evidence="2" id="KW-1185">Reference proteome</keyword>